<dbReference type="RefSeq" id="WP_106292918.1">
    <property type="nucleotide sequence ID" value="NZ_PVTH01000004.1"/>
</dbReference>
<dbReference type="OrthoDB" id="791795at2"/>
<dbReference type="EMBL" id="PVTH01000004">
    <property type="protein sequence ID" value="PRY53355.1"/>
    <property type="molecule type" value="Genomic_DNA"/>
</dbReference>
<dbReference type="GO" id="GO:0016787">
    <property type="term" value="F:hydrolase activity"/>
    <property type="evidence" value="ECO:0007669"/>
    <property type="project" value="UniProtKB-KW"/>
</dbReference>
<sequence>MINYSDFDPSKKAFIFELDNVLYPEKDYLLQVYYLFANFLEYIETVPPAGDLIAFMQKSYEHQGKEGIFDSAQEVFGIDEKYRENFLRLHREAKLPLKLLLYKEMLDLLQQITVDRKQIFLVTAGNPIQQLNKIRHMEWNGLENYLKVFFTDELEPKPAPGVLINILKDNSLDASEVVLIGTAGDDELFAKNAAIEFVSV</sequence>
<proteinExistence type="predicted"/>
<dbReference type="Gene3D" id="1.10.150.520">
    <property type="match status" value="1"/>
</dbReference>
<organism evidence="1 2">
    <name type="scientific">Arcticibacter pallidicorallinus</name>
    <dbReference type="NCBI Taxonomy" id="1259464"/>
    <lineage>
        <taxon>Bacteria</taxon>
        <taxon>Pseudomonadati</taxon>
        <taxon>Bacteroidota</taxon>
        <taxon>Sphingobacteriia</taxon>
        <taxon>Sphingobacteriales</taxon>
        <taxon>Sphingobacteriaceae</taxon>
        <taxon>Arcticibacter</taxon>
    </lineage>
</organism>
<gene>
    <name evidence="1" type="ORF">B0I27_104366</name>
</gene>
<dbReference type="InterPro" id="IPR036412">
    <property type="entry name" value="HAD-like_sf"/>
</dbReference>
<dbReference type="SUPFAM" id="SSF56784">
    <property type="entry name" value="HAD-like"/>
    <property type="match status" value="1"/>
</dbReference>
<name>A0A2T0U606_9SPHI</name>
<dbReference type="Proteomes" id="UP000238034">
    <property type="component" value="Unassembled WGS sequence"/>
</dbReference>
<dbReference type="CDD" id="cd01427">
    <property type="entry name" value="HAD_like"/>
    <property type="match status" value="1"/>
</dbReference>
<evidence type="ECO:0000313" key="1">
    <source>
        <dbReference type="EMBL" id="PRY53355.1"/>
    </source>
</evidence>
<keyword evidence="1" id="KW-0378">Hydrolase</keyword>
<dbReference type="AlphaFoldDB" id="A0A2T0U606"/>
<dbReference type="InterPro" id="IPR023214">
    <property type="entry name" value="HAD_sf"/>
</dbReference>
<protein>
    <submittedName>
        <fullName evidence="1">Phosphoglycolate phosphatase-like HAD superfamily hydrolase</fullName>
    </submittedName>
</protein>
<dbReference type="Gene3D" id="3.40.50.1000">
    <property type="entry name" value="HAD superfamily/HAD-like"/>
    <property type="match status" value="1"/>
</dbReference>
<dbReference type="InterPro" id="IPR041492">
    <property type="entry name" value="HAD_2"/>
</dbReference>
<reference evidence="1 2" key="1">
    <citation type="submission" date="2018-03" db="EMBL/GenBank/DDBJ databases">
        <title>Genomic Encyclopedia of Type Strains, Phase III (KMG-III): the genomes of soil and plant-associated and newly described type strains.</title>
        <authorList>
            <person name="Whitman W."/>
        </authorList>
    </citation>
    <scope>NUCLEOTIDE SEQUENCE [LARGE SCALE GENOMIC DNA]</scope>
    <source>
        <strain evidence="1 2">CGMCC 1.9313</strain>
    </source>
</reference>
<comment type="caution">
    <text evidence="1">The sequence shown here is derived from an EMBL/GenBank/DDBJ whole genome shotgun (WGS) entry which is preliminary data.</text>
</comment>
<dbReference type="Pfam" id="PF13419">
    <property type="entry name" value="HAD_2"/>
    <property type="match status" value="1"/>
</dbReference>
<evidence type="ECO:0000313" key="2">
    <source>
        <dbReference type="Proteomes" id="UP000238034"/>
    </source>
</evidence>
<accession>A0A2T0U606</accession>
<keyword evidence="2" id="KW-1185">Reference proteome</keyword>